<evidence type="ECO:0000313" key="3">
    <source>
        <dbReference type="Proteomes" id="UP000199372"/>
    </source>
</evidence>
<organism evidence="2 3">
    <name type="scientific">Palleronia pelagia</name>
    <dbReference type="NCBI Taxonomy" id="387096"/>
    <lineage>
        <taxon>Bacteria</taxon>
        <taxon>Pseudomonadati</taxon>
        <taxon>Pseudomonadota</taxon>
        <taxon>Alphaproteobacteria</taxon>
        <taxon>Rhodobacterales</taxon>
        <taxon>Roseobacteraceae</taxon>
        <taxon>Palleronia</taxon>
    </lineage>
</organism>
<proteinExistence type="predicted"/>
<accession>A0A1H8HFA7</accession>
<keyword evidence="1" id="KW-0472">Membrane</keyword>
<sequence length="64" mass="6968">MDNIQTIRCRRDGSIDTAHDIRKGRAQRSQAAHDLGKVAARSARKPIICLAAIVALLPFIGTQT</sequence>
<dbReference type="Proteomes" id="UP000199372">
    <property type="component" value="Unassembled WGS sequence"/>
</dbReference>
<dbReference type="EMBL" id="FOCM01000004">
    <property type="protein sequence ID" value="SEN54258.1"/>
    <property type="molecule type" value="Genomic_DNA"/>
</dbReference>
<gene>
    <name evidence="2" type="ORF">SAMN04488011_104401</name>
</gene>
<dbReference type="AlphaFoldDB" id="A0A1H8HFA7"/>
<feature type="transmembrane region" description="Helical" evidence="1">
    <location>
        <begin position="47"/>
        <end position="63"/>
    </location>
</feature>
<keyword evidence="3" id="KW-1185">Reference proteome</keyword>
<protein>
    <submittedName>
        <fullName evidence="2">Uncharacterized protein</fullName>
    </submittedName>
</protein>
<name>A0A1H8HFA7_9RHOB</name>
<keyword evidence="1" id="KW-0812">Transmembrane</keyword>
<reference evidence="3" key="1">
    <citation type="submission" date="2016-10" db="EMBL/GenBank/DDBJ databases">
        <authorList>
            <person name="Varghese N."/>
            <person name="Submissions S."/>
        </authorList>
    </citation>
    <scope>NUCLEOTIDE SEQUENCE [LARGE SCALE GENOMIC DNA]</scope>
    <source>
        <strain evidence="3">DSM 26893</strain>
    </source>
</reference>
<evidence type="ECO:0000256" key="1">
    <source>
        <dbReference type="SAM" id="Phobius"/>
    </source>
</evidence>
<keyword evidence="1" id="KW-1133">Transmembrane helix</keyword>
<evidence type="ECO:0000313" key="2">
    <source>
        <dbReference type="EMBL" id="SEN54258.1"/>
    </source>
</evidence>
<dbReference type="RefSeq" id="WP_091845586.1">
    <property type="nucleotide sequence ID" value="NZ_FOCM01000004.1"/>
</dbReference>
<dbReference type="OrthoDB" id="7872703at2"/>